<evidence type="ECO:0000313" key="6">
    <source>
        <dbReference type="Proteomes" id="UP001181355"/>
    </source>
</evidence>
<protein>
    <submittedName>
        <fullName evidence="5">DUF2817 domain-containing protein</fullName>
    </submittedName>
</protein>
<feature type="chain" id="PRO_5047077640" evidence="3">
    <location>
        <begin position="33"/>
        <end position="304"/>
    </location>
</feature>
<comment type="cofactor">
    <cofactor evidence="1">
        <name>Zn(2+)</name>
        <dbReference type="ChEBI" id="CHEBI:29105"/>
    </cofactor>
</comment>
<dbReference type="InterPro" id="IPR000834">
    <property type="entry name" value="Peptidase_M14"/>
</dbReference>
<organism evidence="5 6">
    <name type="scientific">Undibacterium cyanobacteriorum</name>
    <dbReference type="NCBI Taxonomy" id="3073561"/>
    <lineage>
        <taxon>Bacteria</taxon>
        <taxon>Pseudomonadati</taxon>
        <taxon>Pseudomonadota</taxon>
        <taxon>Betaproteobacteria</taxon>
        <taxon>Burkholderiales</taxon>
        <taxon>Oxalobacteraceae</taxon>
        <taxon>Undibacterium</taxon>
    </lineage>
</organism>
<evidence type="ECO:0000256" key="1">
    <source>
        <dbReference type="ARBA" id="ARBA00001947"/>
    </source>
</evidence>
<dbReference type="RefSeq" id="WP_309482939.1">
    <property type="nucleotide sequence ID" value="NZ_CP133720.1"/>
</dbReference>
<evidence type="ECO:0000256" key="3">
    <source>
        <dbReference type="SAM" id="SignalP"/>
    </source>
</evidence>
<evidence type="ECO:0000256" key="2">
    <source>
        <dbReference type="ARBA" id="ARBA00005988"/>
    </source>
</evidence>
<proteinExistence type="inferred from homology"/>
<evidence type="ECO:0000313" key="5">
    <source>
        <dbReference type="EMBL" id="WMW81460.1"/>
    </source>
</evidence>
<dbReference type="Gene3D" id="3.40.630.10">
    <property type="entry name" value="Zn peptidases"/>
    <property type="match status" value="1"/>
</dbReference>
<comment type="similarity">
    <text evidence="2">Belongs to the peptidase M14 family.</text>
</comment>
<name>A0ABY9RMF1_9BURK</name>
<accession>A0ABY9RMF1</accession>
<reference evidence="5" key="1">
    <citation type="submission" date="2023-09" db="EMBL/GenBank/DDBJ databases">
        <title>Undibacterium sp. 20NA77.5 isolated from freshwater.</title>
        <authorList>
            <person name="Le V."/>
            <person name="Ko S.-R."/>
            <person name="Ahn C.-Y."/>
            <person name="Oh H.-M."/>
        </authorList>
    </citation>
    <scope>NUCLEOTIDE SEQUENCE</scope>
    <source>
        <strain evidence="5">20NA77.5</strain>
    </source>
</reference>
<dbReference type="EMBL" id="CP133720">
    <property type="protein sequence ID" value="WMW81460.1"/>
    <property type="molecule type" value="Genomic_DNA"/>
</dbReference>
<evidence type="ECO:0000259" key="4">
    <source>
        <dbReference type="SMART" id="SM00631"/>
    </source>
</evidence>
<dbReference type="Proteomes" id="UP001181355">
    <property type="component" value="Chromosome"/>
</dbReference>
<feature type="signal peptide" evidence="3">
    <location>
        <begin position="1"/>
        <end position="32"/>
    </location>
</feature>
<dbReference type="SUPFAM" id="SSF53187">
    <property type="entry name" value="Zn-dependent exopeptidases"/>
    <property type="match status" value="1"/>
</dbReference>
<feature type="domain" description="Peptidase M14" evidence="4">
    <location>
        <begin position="47"/>
        <end position="289"/>
    </location>
</feature>
<keyword evidence="3" id="KW-0732">Signal</keyword>
<dbReference type="PANTHER" id="PTHR11705">
    <property type="entry name" value="PROTEASE FAMILY M14 CARBOXYPEPTIDASE A,B"/>
    <property type="match status" value="1"/>
</dbReference>
<gene>
    <name evidence="5" type="ORF">RF679_04055</name>
</gene>
<dbReference type="PANTHER" id="PTHR11705:SF119">
    <property type="entry name" value="OS02G0119300 PROTEIN"/>
    <property type="match status" value="1"/>
</dbReference>
<sequence length="304" mass="34099">MRIKSASLFYLLRHVLCLLVCSAYLVPSHAAAMSSTPPSAPDPEASPSSAPLVDWCKRVTPRLPKVSLNDCRAAKLSTTGVNSVQGLALMQRDFAADSKRKHPLRILLIGGIHGDEHTASSIVFKWMETLQKNRSQEFQWKVVPIVNPDGLLARKRVNANGIDLNRNFPTPEWDKEARSYWEKKTKSDPRRFPGNAPISEPESRWVFETMKSFKPNVIISVHAPFGVLDLDGPAKPPSRFGRLVYNRVGVYPGSLGNYSGLHQEIPVLTIELPHAIKMPPDAEVARIWQDMQLWIRNNVAVRKK</sequence>
<keyword evidence="6" id="KW-1185">Reference proteome</keyword>
<dbReference type="SMART" id="SM00631">
    <property type="entry name" value="Zn_pept"/>
    <property type="match status" value="1"/>
</dbReference>
<dbReference type="Pfam" id="PF00246">
    <property type="entry name" value="Peptidase_M14"/>
    <property type="match status" value="1"/>
</dbReference>